<proteinExistence type="predicted"/>
<dbReference type="Proteomes" id="UP000005238">
    <property type="component" value="Unassembled WGS sequence"/>
</dbReference>
<dbReference type="EMBL" id="DS566065">
    <property type="status" value="NOT_ANNOTATED_CDS"/>
    <property type="molecule type" value="Genomic_DNA"/>
</dbReference>
<dbReference type="InParanoid" id="H3HDL5"/>
<dbReference type="OMA" id="CKALMEP"/>
<reference evidence="1" key="2">
    <citation type="submission" date="2015-06" db="UniProtKB">
        <authorList>
            <consortium name="EnsemblProtists"/>
        </authorList>
    </citation>
    <scope>IDENTIFICATION</scope>
    <source>
        <strain evidence="1">Pr102</strain>
    </source>
</reference>
<accession>H3HDL5</accession>
<organism evidence="1 2">
    <name type="scientific">Phytophthora ramorum</name>
    <name type="common">Sudden oak death agent</name>
    <dbReference type="NCBI Taxonomy" id="164328"/>
    <lineage>
        <taxon>Eukaryota</taxon>
        <taxon>Sar</taxon>
        <taxon>Stramenopiles</taxon>
        <taxon>Oomycota</taxon>
        <taxon>Peronosporomycetes</taxon>
        <taxon>Peronosporales</taxon>
        <taxon>Peronosporaceae</taxon>
        <taxon>Phytophthora</taxon>
    </lineage>
</organism>
<name>H3HDL5_PHYRM</name>
<evidence type="ECO:0000313" key="1">
    <source>
        <dbReference type="EnsemblProtists" id="Phyra96251"/>
    </source>
</evidence>
<sequence>MMKIQVQEAINLRRLLKRRTKIEMMENMLGTKRLRAESFSVPKDNPQVFEAMLQDTDELYVGPDVQFHSHYIEETQDTMKTSFSVDTSNLDELRGAQLRMVYRKYVEEERVVIICKALMEPLLYDKSKTSGFHSRTTLRIVIRRDNSHVGEDKVATLIESHFSATRFDQGCPAASAILESLVIDGACEDVST</sequence>
<dbReference type="AlphaFoldDB" id="H3HDL5"/>
<protein>
    <submittedName>
        <fullName evidence="1">Uncharacterized protein</fullName>
    </submittedName>
</protein>
<keyword evidence="2" id="KW-1185">Reference proteome</keyword>
<dbReference type="VEuPathDB" id="FungiDB:KRP23_15139"/>
<dbReference type="VEuPathDB" id="FungiDB:KRP22_8860"/>
<dbReference type="EnsemblProtists" id="Phyra96251">
    <property type="protein sequence ID" value="Phyra96251"/>
    <property type="gene ID" value="Phyra96251"/>
</dbReference>
<reference evidence="2" key="1">
    <citation type="journal article" date="2006" name="Science">
        <title>Phytophthora genome sequences uncover evolutionary origins and mechanisms of pathogenesis.</title>
        <authorList>
            <person name="Tyler B.M."/>
            <person name="Tripathy S."/>
            <person name="Zhang X."/>
            <person name="Dehal P."/>
            <person name="Jiang R.H."/>
            <person name="Aerts A."/>
            <person name="Arredondo F.D."/>
            <person name="Baxter L."/>
            <person name="Bensasson D."/>
            <person name="Beynon J.L."/>
            <person name="Chapman J."/>
            <person name="Damasceno C.M."/>
            <person name="Dorrance A.E."/>
            <person name="Dou D."/>
            <person name="Dickerman A.W."/>
            <person name="Dubchak I.L."/>
            <person name="Garbelotto M."/>
            <person name="Gijzen M."/>
            <person name="Gordon S.G."/>
            <person name="Govers F."/>
            <person name="Grunwald N.J."/>
            <person name="Huang W."/>
            <person name="Ivors K.L."/>
            <person name="Jones R.W."/>
            <person name="Kamoun S."/>
            <person name="Krampis K."/>
            <person name="Lamour K.H."/>
            <person name="Lee M.K."/>
            <person name="McDonald W.H."/>
            <person name="Medina M."/>
            <person name="Meijer H.J."/>
            <person name="Nordberg E.K."/>
            <person name="Maclean D.J."/>
            <person name="Ospina-Giraldo M.D."/>
            <person name="Morris P.F."/>
            <person name="Phuntumart V."/>
            <person name="Putnam N.H."/>
            <person name="Rash S."/>
            <person name="Rose J.K."/>
            <person name="Sakihama Y."/>
            <person name="Salamov A.A."/>
            <person name="Savidor A."/>
            <person name="Scheuring C.F."/>
            <person name="Smith B.M."/>
            <person name="Sobral B.W."/>
            <person name="Terry A."/>
            <person name="Torto-Alalibo T.A."/>
            <person name="Win J."/>
            <person name="Xu Z."/>
            <person name="Zhang H."/>
            <person name="Grigoriev I.V."/>
            <person name="Rokhsar D.S."/>
            <person name="Boore J.L."/>
        </authorList>
    </citation>
    <scope>NUCLEOTIDE SEQUENCE [LARGE SCALE GENOMIC DNA]</scope>
    <source>
        <strain evidence="2">Pr102</strain>
    </source>
</reference>
<dbReference type="HOGENOM" id="CLU_1417719_0_0_1"/>
<dbReference type="eggNOG" id="ENOG502R8EP">
    <property type="taxonomic scope" value="Eukaryota"/>
</dbReference>
<evidence type="ECO:0000313" key="2">
    <source>
        <dbReference type="Proteomes" id="UP000005238"/>
    </source>
</evidence>